<dbReference type="Gene3D" id="3.20.20.140">
    <property type="entry name" value="Metal-dependent hydrolases"/>
    <property type="match status" value="1"/>
</dbReference>
<evidence type="ECO:0000313" key="10">
    <source>
        <dbReference type="EMBL" id="KIN08516.1"/>
    </source>
</evidence>
<evidence type="ECO:0000259" key="9">
    <source>
        <dbReference type="Pfam" id="PF04909"/>
    </source>
</evidence>
<evidence type="ECO:0000256" key="2">
    <source>
        <dbReference type="ARBA" id="ARBA00022723"/>
    </source>
</evidence>
<dbReference type="SUPFAM" id="SSF51556">
    <property type="entry name" value="Metallo-dependent hydrolases"/>
    <property type="match status" value="1"/>
</dbReference>
<reference evidence="10 11" key="1">
    <citation type="submission" date="2014-04" db="EMBL/GenBank/DDBJ databases">
        <authorList>
            <consortium name="DOE Joint Genome Institute"/>
            <person name="Kuo A."/>
            <person name="Martino E."/>
            <person name="Perotto S."/>
            <person name="Kohler A."/>
            <person name="Nagy L.G."/>
            <person name="Floudas D."/>
            <person name="Copeland A."/>
            <person name="Barry K.W."/>
            <person name="Cichocki N."/>
            <person name="Veneault-Fourrey C."/>
            <person name="LaButti K."/>
            <person name="Lindquist E.A."/>
            <person name="Lipzen A."/>
            <person name="Lundell T."/>
            <person name="Morin E."/>
            <person name="Murat C."/>
            <person name="Sun H."/>
            <person name="Tunlid A."/>
            <person name="Henrissat B."/>
            <person name="Grigoriev I.V."/>
            <person name="Hibbett D.S."/>
            <person name="Martin F."/>
            <person name="Nordberg H.P."/>
            <person name="Cantor M.N."/>
            <person name="Hua S.X."/>
        </authorList>
    </citation>
    <scope>NUCLEOTIDE SEQUENCE [LARGE SCALE GENOMIC DNA]</scope>
    <source>
        <strain evidence="10 11">Zn</strain>
    </source>
</reference>
<keyword evidence="5 8" id="KW-0456">Lyase</keyword>
<gene>
    <name evidence="10" type="ORF">OIDMADRAFT_110007</name>
</gene>
<dbReference type="EMBL" id="KN832870">
    <property type="protein sequence ID" value="KIN08516.1"/>
    <property type="molecule type" value="Genomic_DNA"/>
</dbReference>
<evidence type="ECO:0000313" key="11">
    <source>
        <dbReference type="Proteomes" id="UP000054321"/>
    </source>
</evidence>
<evidence type="ECO:0000256" key="3">
    <source>
        <dbReference type="ARBA" id="ARBA00022793"/>
    </source>
</evidence>
<dbReference type="GO" id="GO:0046872">
    <property type="term" value="F:metal ion binding"/>
    <property type="evidence" value="ECO:0007669"/>
    <property type="project" value="UniProtKB-KW"/>
</dbReference>
<dbReference type="AlphaFoldDB" id="A0A0C3HJV8"/>
<dbReference type="OrthoDB" id="2832284at2759"/>
<comment type="similarity">
    <text evidence="1">Belongs to the metallo-dependent hydrolases superfamily. ACMSD family.</text>
</comment>
<dbReference type="Proteomes" id="UP000054321">
    <property type="component" value="Unassembled WGS sequence"/>
</dbReference>
<dbReference type="GO" id="GO:0005829">
    <property type="term" value="C:cytosol"/>
    <property type="evidence" value="ECO:0007669"/>
    <property type="project" value="TreeGrafter"/>
</dbReference>
<evidence type="ECO:0000256" key="1">
    <source>
        <dbReference type="ARBA" id="ARBA00005871"/>
    </source>
</evidence>
<comment type="catalytic activity">
    <reaction evidence="6">
        <text>6-methylsalicylate + H(+) = 3-methylphenol + CO2</text>
        <dbReference type="Rhea" id="RHEA:23112"/>
        <dbReference type="ChEBI" id="CHEBI:15378"/>
        <dbReference type="ChEBI" id="CHEBI:16526"/>
        <dbReference type="ChEBI" id="CHEBI:17231"/>
        <dbReference type="ChEBI" id="CHEBI:36658"/>
        <dbReference type="EC" id="4.1.1.52"/>
    </reaction>
    <physiologicalReaction direction="left-to-right" evidence="6">
        <dbReference type="Rhea" id="RHEA:23113"/>
    </physiologicalReaction>
</comment>
<protein>
    <recommendedName>
        <fullName evidence="7">6-methylsalicylate decarboxylase</fullName>
        <ecNumber evidence="7">4.1.1.52</ecNumber>
    </recommendedName>
</protein>
<evidence type="ECO:0000256" key="4">
    <source>
        <dbReference type="ARBA" id="ARBA00022833"/>
    </source>
</evidence>
<name>A0A0C3HJV8_OIDMZ</name>
<dbReference type="GO" id="GO:0016787">
    <property type="term" value="F:hydrolase activity"/>
    <property type="evidence" value="ECO:0007669"/>
    <property type="project" value="InterPro"/>
</dbReference>
<feature type="domain" description="Amidohydrolase-related" evidence="9">
    <location>
        <begin position="4"/>
        <end position="334"/>
    </location>
</feature>
<keyword evidence="4" id="KW-0862">Zinc</keyword>
<dbReference type="HOGENOM" id="CLU_039329_2_0_1"/>
<dbReference type="PANTHER" id="PTHR21240:SF29">
    <property type="entry name" value="AMIDOHYDROLASE-RELATED DOMAIN-CONTAINING PROTEIN"/>
    <property type="match status" value="1"/>
</dbReference>
<proteinExistence type="inferred from homology"/>
<dbReference type="InterPro" id="IPR032466">
    <property type="entry name" value="Metal_Hydrolase"/>
</dbReference>
<evidence type="ECO:0000256" key="6">
    <source>
        <dbReference type="ARBA" id="ARBA00036832"/>
    </source>
</evidence>
<evidence type="ECO:0000256" key="8">
    <source>
        <dbReference type="RuleBase" id="RU366045"/>
    </source>
</evidence>
<dbReference type="GO" id="GO:0047596">
    <property type="term" value="F:6-methylsalicylate decarboxylase activity"/>
    <property type="evidence" value="ECO:0007669"/>
    <property type="project" value="UniProtKB-EC"/>
</dbReference>
<dbReference type="InParanoid" id="A0A0C3HJV8"/>
<dbReference type="InterPro" id="IPR006680">
    <property type="entry name" value="Amidohydro-rel"/>
</dbReference>
<dbReference type="EC" id="4.1.1.52" evidence="7"/>
<dbReference type="GO" id="GO:0019748">
    <property type="term" value="P:secondary metabolic process"/>
    <property type="evidence" value="ECO:0007669"/>
    <property type="project" value="TreeGrafter"/>
</dbReference>
<accession>A0A0C3HJV8</accession>
<dbReference type="InterPro" id="IPR032465">
    <property type="entry name" value="ACMSD"/>
</dbReference>
<keyword evidence="11" id="KW-1185">Reference proteome</keyword>
<evidence type="ECO:0000256" key="5">
    <source>
        <dbReference type="ARBA" id="ARBA00023239"/>
    </source>
</evidence>
<sequence>MERIDVHSHAVPPKYRQYMLDSGYDKPDGIAEIPGWLPFENCHIKLMRDNKISISILSITSPGTHLTPNNDELAVDMTRQTNEELATICATHAKEFRFFASLPLPCIKESVEEIGYALDNLGAVGFTVMSNSNSVYLGDPSFDPVFAELDRRHATVFIHPTSCNVMHHGCGDGMLTIKPLDPIPRPMIEFAFDETRTVSSLLLNNTLVKYPNVTIIMSHCGGTLPPMIDRIGIFGQFLGAPSNQSNAYKKILRERFFFDMAGFPFPEQIHGLLRLLGGGRAASKRILYGSDFPYTPAEMVGGLCKDMDSEFKKLFHAWQRKDIQSGNAKRLFGLGNKKFEKWLDDEEDEKIAPSARRVLKGLLCL</sequence>
<dbReference type="PANTHER" id="PTHR21240">
    <property type="entry name" value="2-AMINO-3-CARBOXYLMUCONATE-6-SEMIALDEHYDE DECARBOXYLASE"/>
    <property type="match status" value="1"/>
</dbReference>
<dbReference type="STRING" id="913774.A0A0C3HJV8"/>
<dbReference type="Pfam" id="PF04909">
    <property type="entry name" value="Amidohydro_2"/>
    <property type="match status" value="1"/>
</dbReference>
<reference evidence="11" key="2">
    <citation type="submission" date="2015-01" db="EMBL/GenBank/DDBJ databases">
        <title>Evolutionary Origins and Diversification of the Mycorrhizal Mutualists.</title>
        <authorList>
            <consortium name="DOE Joint Genome Institute"/>
            <consortium name="Mycorrhizal Genomics Consortium"/>
            <person name="Kohler A."/>
            <person name="Kuo A."/>
            <person name="Nagy L.G."/>
            <person name="Floudas D."/>
            <person name="Copeland A."/>
            <person name="Barry K.W."/>
            <person name="Cichocki N."/>
            <person name="Veneault-Fourrey C."/>
            <person name="LaButti K."/>
            <person name="Lindquist E.A."/>
            <person name="Lipzen A."/>
            <person name="Lundell T."/>
            <person name="Morin E."/>
            <person name="Murat C."/>
            <person name="Riley R."/>
            <person name="Ohm R."/>
            <person name="Sun H."/>
            <person name="Tunlid A."/>
            <person name="Henrissat B."/>
            <person name="Grigoriev I.V."/>
            <person name="Hibbett D.S."/>
            <person name="Martin F."/>
        </authorList>
    </citation>
    <scope>NUCLEOTIDE SEQUENCE [LARGE SCALE GENOMIC DNA]</scope>
    <source>
        <strain evidence="11">Zn</strain>
    </source>
</reference>
<keyword evidence="3 8" id="KW-0210">Decarboxylase</keyword>
<organism evidence="10 11">
    <name type="scientific">Oidiodendron maius (strain Zn)</name>
    <dbReference type="NCBI Taxonomy" id="913774"/>
    <lineage>
        <taxon>Eukaryota</taxon>
        <taxon>Fungi</taxon>
        <taxon>Dikarya</taxon>
        <taxon>Ascomycota</taxon>
        <taxon>Pezizomycotina</taxon>
        <taxon>Leotiomycetes</taxon>
        <taxon>Leotiomycetes incertae sedis</taxon>
        <taxon>Myxotrichaceae</taxon>
        <taxon>Oidiodendron</taxon>
    </lineage>
</organism>
<evidence type="ECO:0000256" key="7">
    <source>
        <dbReference type="ARBA" id="ARBA00038889"/>
    </source>
</evidence>
<keyword evidence="2" id="KW-0479">Metal-binding</keyword>